<sequence length="118" mass="13753">MKAMEDGMQEKESSEFSPELKRPLAVRALRRSNVRKKIAEYLFDISPNYSYTSEIAYHVRTTPSNVIGAIRGMQTRYREEESLLNLDLVEEKSCGRNVRLYGITDFGKEMLKTIKDRR</sequence>
<reference evidence="1" key="1">
    <citation type="journal article" date="2014" name="Front. Microbiol.">
        <title>High frequency of phylogenetically diverse reductive dehalogenase-homologous genes in deep subseafloor sedimentary metagenomes.</title>
        <authorList>
            <person name="Kawai M."/>
            <person name="Futagami T."/>
            <person name="Toyoda A."/>
            <person name="Takaki Y."/>
            <person name="Nishi S."/>
            <person name="Hori S."/>
            <person name="Arai W."/>
            <person name="Tsubouchi T."/>
            <person name="Morono Y."/>
            <person name="Uchiyama I."/>
            <person name="Ito T."/>
            <person name="Fujiyama A."/>
            <person name="Inagaki F."/>
            <person name="Takami H."/>
        </authorList>
    </citation>
    <scope>NUCLEOTIDE SEQUENCE</scope>
    <source>
        <strain evidence="1">Expedition CK06-06</strain>
    </source>
</reference>
<dbReference type="InterPro" id="IPR036388">
    <property type="entry name" value="WH-like_DNA-bd_sf"/>
</dbReference>
<name>X0UMC4_9ZZZZ</name>
<organism evidence="1">
    <name type="scientific">marine sediment metagenome</name>
    <dbReference type="NCBI Taxonomy" id="412755"/>
    <lineage>
        <taxon>unclassified sequences</taxon>
        <taxon>metagenomes</taxon>
        <taxon>ecological metagenomes</taxon>
    </lineage>
</organism>
<dbReference type="EMBL" id="BARS01027698">
    <property type="protein sequence ID" value="GAG00437.1"/>
    <property type="molecule type" value="Genomic_DNA"/>
</dbReference>
<accession>X0UMC4</accession>
<dbReference type="InterPro" id="IPR010863">
    <property type="entry name" value="EarA-like"/>
</dbReference>
<evidence type="ECO:0000313" key="1">
    <source>
        <dbReference type="EMBL" id="GAG00437.1"/>
    </source>
</evidence>
<dbReference type="AlphaFoldDB" id="X0UMC4"/>
<dbReference type="Pfam" id="PF07381">
    <property type="entry name" value="EarA"/>
    <property type="match status" value="1"/>
</dbReference>
<gene>
    <name evidence="1" type="ORF">S01H1_43471</name>
</gene>
<dbReference type="Gene3D" id="1.10.10.10">
    <property type="entry name" value="Winged helix-like DNA-binding domain superfamily/Winged helix DNA-binding domain"/>
    <property type="match status" value="1"/>
</dbReference>
<protein>
    <submittedName>
        <fullName evidence="1">Uncharacterized protein</fullName>
    </submittedName>
</protein>
<comment type="caution">
    <text evidence="1">The sequence shown here is derived from an EMBL/GenBank/DDBJ whole genome shotgun (WGS) entry which is preliminary data.</text>
</comment>
<proteinExistence type="predicted"/>